<dbReference type="Proteomes" id="UP000006281">
    <property type="component" value="Chromosome"/>
</dbReference>
<dbReference type="eggNOG" id="COG1680">
    <property type="taxonomic scope" value="Bacteria"/>
</dbReference>
<dbReference type="STRING" id="1179773.BN6_27890"/>
<evidence type="ECO:0000313" key="2">
    <source>
        <dbReference type="EMBL" id="CCH30101.1"/>
    </source>
</evidence>
<accession>K0JVV5</accession>
<dbReference type="Gene3D" id="3.40.710.10">
    <property type="entry name" value="DD-peptidase/beta-lactamase superfamily"/>
    <property type="match status" value="1"/>
</dbReference>
<gene>
    <name evidence="2" type="ordered locus">BN6_27890</name>
</gene>
<dbReference type="RefSeq" id="WP_015100213.1">
    <property type="nucleotide sequence ID" value="NC_019673.1"/>
</dbReference>
<dbReference type="InterPro" id="IPR050491">
    <property type="entry name" value="AmpC-like"/>
</dbReference>
<dbReference type="InterPro" id="IPR012338">
    <property type="entry name" value="Beta-lactam/transpept-like"/>
</dbReference>
<dbReference type="InterPro" id="IPR001466">
    <property type="entry name" value="Beta-lactam-related"/>
</dbReference>
<sequence length="468" mass="50295">MNHALLASPEWQERLDVLATAHDVPGVQVGVLELDADGNAEVRVLVSGVTSLDTGVTVTEDTLFQYGSISKVWTTTLLMQLVDEGLLTLDTPVVDVLPEFRLADPEHAPKVTVRQLVTHTSGIDGDIFLDTGDGDDCVEKYVAALAETLPYTRPGGPLSYCNAGFVLAGRIIEVLRGTSWDDAVAQHLARPLGLTHVITRAKEAPLFRTAVGHQDNPDQDNPDPDAAGKVVPAKVWMLPRSVGPAGLITGTADALLRFGALHLRDGVGLNGERVLSAESAQAMRTLQVDLSGVSTVDRGWGLGWILSDWGRADGAPVTASQHGGHTIGQVARLVTFPEIGVAVCVLTNADRGLGLSDELLDLIGAELGLSAPKPLVEEGADLDDLLGTYETVMVRQTIGRDEDGRYYTDLETKTPGIEDAVQPRREVVPSGKGRFLTDVNGAQTEFTHVVDGEDEYLYMFRLFKRVDR</sequence>
<dbReference type="PANTHER" id="PTHR46825:SF9">
    <property type="entry name" value="BETA-LACTAMASE-RELATED DOMAIN-CONTAINING PROTEIN"/>
    <property type="match status" value="1"/>
</dbReference>
<dbReference type="KEGG" id="sesp:BN6_27890"/>
<dbReference type="PANTHER" id="PTHR46825">
    <property type="entry name" value="D-ALANYL-D-ALANINE-CARBOXYPEPTIDASE/ENDOPEPTIDASE AMPH"/>
    <property type="match status" value="1"/>
</dbReference>
<dbReference type="SUPFAM" id="SSF56601">
    <property type="entry name" value="beta-lactamase/transpeptidase-like"/>
    <property type="match status" value="1"/>
</dbReference>
<proteinExistence type="predicted"/>
<organism evidence="2 3">
    <name type="scientific">Saccharothrix espanaensis (strain ATCC 51144 / DSM 44229 / JCM 9112 / NBRC 15066 / NRRL 15764)</name>
    <dbReference type="NCBI Taxonomy" id="1179773"/>
    <lineage>
        <taxon>Bacteria</taxon>
        <taxon>Bacillati</taxon>
        <taxon>Actinomycetota</taxon>
        <taxon>Actinomycetes</taxon>
        <taxon>Pseudonocardiales</taxon>
        <taxon>Pseudonocardiaceae</taxon>
        <taxon>Saccharothrix</taxon>
    </lineage>
</organism>
<dbReference type="HOGENOM" id="CLU_020027_13_0_11"/>
<feature type="domain" description="Beta-lactamase-related" evidence="1">
    <location>
        <begin position="22"/>
        <end position="354"/>
    </location>
</feature>
<dbReference type="Pfam" id="PF00144">
    <property type="entry name" value="Beta-lactamase"/>
    <property type="match status" value="1"/>
</dbReference>
<dbReference type="AlphaFoldDB" id="K0JVV5"/>
<reference evidence="2 3" key="1">
    <citation type="journal article" date="2012" name="BMC Genomics">
        <title>Complete genome sequence of Saccharothrix espanaensis DSM 44229T and comparison to the other completely sequenced Pseudonocardiaceae.</title>
        <authorList>
            <person name="Strobel T."/>
            <person name="Al-Dilaimi A."/>
            <person name="Blom J."/>
            <person name="Gessner A."/>
            <person name="Kalinowski J."/>
            <person name="Luzhetska M."/>
            <person name="Puhler A."/>
            <person name="Szczepanowski R."/>
            <person name="Bechthold A."/>
            <person name="Ruckert C."/>
        </authorList>
    </citation>
    <scope>NUCLEOTIDE SEQUENCE [LARGE SCALE GENOMIC DNA]</scope>
    <source>
        <strain evidence="3">ATCC 51144 / DSM 44229 / JCM 9112 / NBRC 15066 / NRRL 15764</strain>
    </source>
</reference>
<dbReference type="OrthoDB" id="262125at2"/>
<protein>
    <submittedName>
        <fullName evidence="2">Beta-lactamase</fullName>
    </submittedName>
</protein>
<evidence type="ECO:0000313" key="3">
    <source>
        <dbReference type="Proteomes" id="UP000006281"/>
    </source>
</evidence>
<evidence type="ECO:0000259" key="1">
    <source>
        <dbReference type="Pfam" id="PF00144"/>
    </source>
</evidence>
<dbReference type="PATRIC" id="fig|1179773.3.peg.2787"/>
<keyword evidence="3" id="KW-1185">Reference proteome</keyword>
<name>K0JVV5_SACES</name>
<dbReference type="BioCyc" id="SESP1179773:BN6_RS13525-MONOMER"/>
<dbReference type="EMBL" id="HE804045">
    <property type="protein sequence ID" value="CCH30101.1"/>
    <property type="molecule type" value="Genomic_DNA"/>
</dbReference>